<comment type="subcellular location">
    <subcellularLocation>
        <location evidence="1">Endomembrane system</location>
        <topology evidence="1">Multi-pass membrane protein</topology>
    </subcellularLocation>
</comment>
<dbReference type="Pfam" id="PF04193">
    <property type="entry name" value="PQ-loop"/>
    <property type="match status" value="1"/>
</dbReference>
<dbReference type="Proteomes" id="UP000467840">
    <property type="component" value="Chromosome 9"/>
</dbReference>
<evidence type="ECO:0000256" key="8">
    <source>
        <dbReference type="SAM" id="Phobius"/>
    </source>
</evidence>
<feature type="transmembrane region" description="Helical" evidence="8">
    <location>
        <begin position="152"/>
        <end position="170"/>
    </location>
</feature>
<dbReference type="SMART" id="SM00679">
    <property type="entry name" value="CTNS"/>
    <property type="match status" value="1"/>
</dbReference>
<keyword evidence="3 8" id="KW-0812">Transmembrane</keyword>
<feature type="region of interest" description="Disordered" evidence="7">
    <location>
        <begin position="453"/>
        <end position="499"/>
    </location>
</feature>
<feature type="transmembrane region" description="Helical" evidence="8">
    <location>
        <begin position="182"/>
        <end position="201"/>
    </location>
</feature>
<sequence>MIPVAANDVAFSIHAILLAAITLFQIAIYQLNSSVYDSGQVDTPVKIDESLLSYSFLLLGELLWQYMEDNAIFAKRKQHNSLKSIALYSLKMFRVYCTKCGGFELRFHGVEFDQALLLLDLQRSLFFSSAIQKQYFEKYGHEQMIPVAANDVAFSIHAVLLTAIMLFQIAIYDRGNQKVSKIAIAIVCAVWLVAAVCFFIALPSHSWLWLISIFNSIQVFMTVIKYIPQAIMNFIRKSTDGFSIGSILLDFIGGVTNYAQMAVQSIDQNSWVNFYGNIGKTLISLTTSPFLSRMKREGRQHGLVRTYRILPSPWNPKPNSRFINSFDSPPTAGLFSKVHPRPTNHSKFTSKCARPRCNGCHMHPCYKSKDKTKGTQKLKSLDVASNYRLINGRLVNSGPGLKFSGFSASGILDHLTNIEDDYVDDEIGGDLENSILSSQEKEAAHEIEEITAANVDDDENRDDVNGLVDDDDDENRDDVNGLVDDDDENRDGDNGLDDDDAMSFCDLSYVLDQVEEDEGWCLVAEM</sequence>
<comment type="caution">
    <text evidence="9">The sequence shown here is derived from an EMBL/GenBank/DDBJ whole genome shotgun (WGS) entry which is preliminary data.</text>
</comment>
<feature type="transmembrane region" description="Helical" evidence="8">
    <location>
        <begin position="207"/>
        <end position="227"/>
    </location>
</feature>
<dbReference type="GO" id="GO:0015184">
    <property type="term" value="F:L-cystine transmembrane transporter activity"/>
    <property type="evidence" value="ECO:0007669"/>
    <property type="project" value="TreeGrafter"/>
</dbReference>
<accession>A0A6A6M241</accession>
<keyword evidence="2" id="KW-0813">Transport</keyword>
<name>A0A6A6M241_HEVBR</name>
<keyword evidence="6 8" id="KW-0472">Membrane</keyword>
<organism evidence="9 10">
    <name type="scientific">Hevea brasiliensis</name>
    <name type="common">Para rubber tree</name>
    <name type="synonym">Siphonia brasiliensis</name>
    <dbReference type="NCBI Taxonomy" id="3981"/>
    <lineage>
        <taxon>Eukaryota</taxon>
        <taxon>Viridiplantae</taxon>
        <taxon>Streptophyta</taxon>
        <taxon>Embryophyta</taxon>
        <taxon>Tracheophyta</taxon>
        <taxon>Spermatophyta</taxon>
        <taxon>Magnoliopsida</taxon>
        <taxon>eudicotyledons</taxon>
        <taxon>Gunneridae</taxon>
        <taxon>Pentapetalae</taxon>
        <taxon>rosids</taxon>
        <taxon>fabids</taxon>
        <taxon>Malpighiales</taxon>
        <taxon>Euphorbiaceae</taxon>
        <taxon>Crotonoideae</taxon>
        <taxon>Micrandreae</taxon>
        <taxon>Hevea</taxon>
    </lineage>
</organism>
<evidence type="ECO:0000256" key="6">
    <source>
        <dbReference type="ARBA" id="ARBA00023136"/>
    </source>
</evidence>
<keyword evidence="4" id="KW-0677">Repeat</keyword>
<dbReference type="InterPro" id="IPR006603">
    <property type="entry name" value="PQ-loop_rpt"/>
</dbReference>
<feature type="compositionally biased region" description="Acidic residues" evidence="7">
    <location>
        <begin position="483"/>
        <end position="499"/>
    </location>
</feature>
<evidence type="ECO:0000256" key="5">
    <source>
        <dbReference type="ARBA" id="ARBA00022989"/>
    </source>
</evidence>
<evidence type="ECO:0000313" key="9">
    <source>
        <dbReference type="EMBL" id="KAF2305999.1"/>
    </source>
</evidence>
<evidence type="ECO:0008006" key="11">
    <source>
        <dbReference type="Google" id="ProtNLM"/>
    </source>
</evidence>
<dbReference type="GO" id="GO:0012505">
    <property type="term" value="C:endomembrane system"/>
    <property type="evidence" value="ECO:0007669"/>
    <property type="project" value="UniProtKB-SubCell"/>
</dbReference>
<dbReference type="PANTHER" id="PTHR13131:SF5">
    <property type="entry name" value="CYSTINOSIN"/>
    <property type="match status" value="1"/>
</dbReference>
<evidence type="ECO:0000256" key="7">
    <source>
        <dbReference type="SAM" id="MobiDB-lite"/>
    </source>
</evidence>
<dbReference type="InterPro" id="IPR005282">
    <property type="entry name" value="LC_transporter"/>
</dbReference>
<dbReference type="AlphaFoldDB" id="A0A6A6M241"/>
<reference evidence="9 10" key="1">
    <citation type="journal article" date="2020" name="Mol. Plant">
        <title>The Chromosome-Based Rubber Tree Genome Provides New Insights into Spurge Genome Evolution and Rubber Biosynthesis.</title>
        <authorList>
            <person name="Liu J."/>
            <person name="Shi C."/>
            <person name="Shi C.C."/>
            <person name="Li W."/>
            <person name="Zhang Q.J."/>
            <person name="Zhang Y."/>
            <person name="Li K."/>
            <person name="Lu H.F."/>
            <person name="Shi C."/>
            <person name="Zhu S.T."/>
            <person name="Xiao Z.Y."/>
            <person name="Nan H."/>
            <person name="Yue Y."/>
            <person name="Zhu X.G."/>
            <person name="Wu Y."/>
            <person name="Hong X.N."/>
            <person name="Fan G.Y."/>
            <person name="Tong Y."/>
            <person name="Zhang D."/>
            <person name="Mao C.L."/>
            <person name="Liu Y.L."/>
            <person name="Hao S.J."/>
            <person name="Liu W.Q."/>
            <person name="Lv M.Q."/>
            <person name="Zhang H.B."/>
            <person name="Liu Y."/>
            <person name="Hu-Tang G.R."/>
            <person name="Wang J.P."/>
            <person name="Wang J.H."/>
            <person name="Sun Y.H."/>
            <person name="Ni S.B."/>
            <person name="Chen W.B."/>
            <person name="Zhang X.C."/>
            <person name="Jiao Y.N."/>
            <person name="Eichler E.E."/>
            <person name="Li G.H."/>
            <person name="Liu X."/>
            <person name="Gao L.Z."/>
        </authorList>
    </citation>
    <scope>NUCLEOTIDE SEQUENCE [LARGE SCALE GENOMIC DNA]</scope>
    <source>
        <strain evidence="10">cv. GT1</strain>
        <tissue evidence="9">Leaf</tissue>
    </source>
</reference>
<evidence type="ECO:0000313" key="10">
    <source>
        <dbReference type="Proteomes" id="UP000467840"/>
    </source>
</evidence>
<evidence type="ECO:0000256" key="2">
    <source>
        <dbReference type="ARBA" id="ARBA00022448"/>
    </source>
</evidence>
<evidence type="ECO:0000256" key="1">
    <source>
        <dbReference type="ARBA" id="ARBA00004127"/>
    </source>
</evidence>
<dbReference type="EMBL" id="JAAGAX010000008">
    <property type="protein sequence ID" value="KAF2305999.1"/>
    <property type="molecule type" value="Genomic_DNA"/>
</dbReference>
<keyword evidence="10" id="KW-1185">Reference proteome</keyword>
<protein>
    <recommendedName>
        <fullName evidence="11">Cystinosin homolog</fullName>
    </recommendedName>
</protein>
<dbReference type="PANTHER" id="PTHR13131">
    <property type="entry name" value="CYSTINOSIN"/>
    <property type="match status" value="1"/>
</dbReference>
<evidence type="ECO:0000256" key="4">
    <source>
        <dbReference type="ARBA" id="ARBA00022737"/>
    </source>
</evidence>
<dbReference type="Gene3D" id="1.20.1280.290">
    <property type="match status" value="1"/>
</dbReference>
<keyword evidence="5 8" id="KW-1133">Transmembrane helix</keyword>
<gene>
    <name evidence="9" type="ORF">GH714_009381</name>
</gene>
<dbReference type="GO" id="GO:0005774">
    <property type="term" value="C:vacuolar membrane"/>
    <property type="evidence" value="ECO:0007669"/>
    <property type="project" value="TreeGrafter"/>
</dbReference>
<evidence type="ECO:0000256" key="3">
    <source>
        <dbReference type="ARBA" id="ARBA00022692"/>
    </source>
</evidence>
<feature type="transmembrane region" description="Helical" evidence="8">
    <location>
        <begin position="12"/>
        <end position="31"/>
    </location>
</feature>
<proteinExistence type="predicted"/>